<dbReference type="PANTHER" id="PTHR12050">
    <property type="entry name" value="LEPTIN RECEPTOR-RELATED"/>
    <property type="match status" value="1"/>
</dbReference>
<sequence>MAGSVKALILLAFAGSLGLMFLLLACALPQYNNWWPLFVIVFYILAPLPYSIARRQRDDLGSSSSVMELAIFFTAGIVISSFGLPIVLAHAGPVIQWGAAALVMTGNLVMYVTIAGFFLAFDGDADSWNYF</sequence>
<comment type="similarity">
    <text evidence="2">Belongs to the OB-RGRP/VPS55 family.</text>
</comment>
<gene>
    <name evidence="8" type="primary">LEPROTL1_1</name>
    <name evidence="7" type="synonym">LEPROTL1_2</name>
    <name evidence="8" type="ORF">FJT64_016631</name>
    <name evidence="7" type="ORF">FJT64_017385</name>
</gene>
<comment type="caution">
    <text evidence="8">The sequence shown here is derived from an EMBL/GenBank/DDBJ whole genome shotgun (WGS) entry which is preliminary data.</text>
</comment>
<evidence type="ECO:0000256" key="1">
    <source>
        <dbReference type="ARBA" id="ARBA00004141"/>
    </source>
</evidence>
<feature type="transmembrane region" description="Helical" evidence="6">
    <location>
        <begin position="65"/>
        <end position="88"/>
    </location>
</feature>
<dbReference type="OrthoDB" id="14246at2759"/>
<evidence type="ECO:0000313" key="7">
    <source>
        <dbReference type="EMBL" id="KAF0311826.1"/>
    </source>
</evidence>
<dbReference type="PROSITE" id="PS51257">
    <property type="entry name" value="PROKAR_LIPOPROTEIN"/>
    <property type="match status" value="1"/>
</dbReference>
<proteinExistence type="inferred from homology"/>
<keyword evidence="9" id="KW-1185">Reference proteome</keyword>
<dbReference type="PANTHER" id="PTHR12050:SF0">
    <property type="entry name" value="RH04491P"/>
    <property type="match status" value="1"/>
</dbReference>
<keyword evidence="3 6" id="KW-0812">Transmembrane</keyword>
<feature type="transmembrane region" description="Helical" evidence="6">
    <location>
        <begin position="7"/>
        <end position="28"/>
    </location>
</feature>
<dbReference type="InterPro" id="IPR007262">
    <property type="entry name" value="Vps55/LEPROT"/>
</dbReference>
<dbReference type="GO" id="GO:0005768">
    <property type="term" value="C:endosome"/>
    <property type="evidence" value="ECO:0007669"/>
    <property type="project" value="TreeGrafter"/>
</dbReference>
<keyword evidence="5 6" id="KW-0472">Membrane</keyword>
<evidence type="ECO:0000313" key="8">
    <source>
        <dbReference type="EMBL" id="KAF0312622.1"/>
    </source>
</evidence>
<dbReference type="EMBL" id="VIIS01000151">
    <property type="protein sequence ID" value="KAF0312622.1"/>
    <property type="molecule type" value="Genomic_DNA"/>
</dbReference>
<evidence type="ECO:0000256" key="3">
    <source>
        <dbReference type="ARBA" id="ARBA00022692"/>
    </source>
</evidence>
<dbReference type="Pfam" id="PF04133">
    <property type="entry name" value="Vps55"/>
    <property type="match status" value="1"/>
</dbReference>
<dbReference type="GO" id="GO:0016020">
    <property type="term" value="C:membrane"/>
    <property type="evidence" value="ECO:0007669"/>
    <property type="project" value="UniProtKB-SubCell"/>
</dbReference>
<organism evidence="8 9">
    <name type="scientific">Amphibalanus amphitrite</name>
    <name type="common">Striped barnacle</name>
    <name type="synonym">Balanus amphitrite</name>
    <dbReference type="NCBI Taxonomy" id="1232801"/>
    <lineage>
        <taxon>Eukaryota</taxon>
        <taxon>Metazoa</taxon>
        <taxon>Ecdysozoa</taxon>
        <taxon>Arthropoda</taxon>
        <taxon>Crustacea</taxon>
        <taxon>Multicrustacea</taxon>
        <taxon>Cirripedia</taxon>
        <taxon>Thoracica</taxon>
        <taxon>Thoracicalcarea</taxon>
        <taxon>Balanomorpha</taxon>
        <taxon>Balanoidea</taxon>
        <taxon>Balanidae</taxon>
        <taxon>Amphibalaninae</taxon>
        <taxon>Amphibalanus</taxon>
    </lineage>
</organism>
<evidence type="ECO:0000313" key="9">
    <source>
        <dbReference type="Proteomes" id="UP000440578"/>
    </source>
</evidence>
<dbReference type="AlphaFoldDB" id="A0A6A4XE34"/>
<dbReference type="EMBL" id="VIIS01000212">
    <property type="protein sequence ID" value="KAF0311826.1"/>
    <property type="molecule type" value="Genomic_DNA"/>
</dbReference>
<accession>A0A6A4XE34</accession>
<evidence type="ECO:0000256" key="5">
    <source>
        <dbReference type="ARBA" id="ARBA00023136"/>
    </source>
</evidence>
<evidence type="ECO:0000256" key="6">
    <source>
        <dbReference type="SAM" id="Phobius"/>
    </source>
</evidence>
<evidence type="ECO:0000256" key="4">
    <source>
        <dbReference type="ARBA" id="ARBA00022989"/>
    </source>
</evidence>
<evidence type="ECO:0000256" key="2">
    <source>
        <dbReference type="ARBA" id="ARBA00005645"/>
    </source>
</evidence>
<feature type="transmembrane region" description="Helical" evidence="6">
    <location>
        <begin position="34"/>
        <end position="53"/>
    </location>
</feature>
<keyword evidence="8" id="KW-0675">Receptor</keyword>
<name>A0A6A4XE34_AMPAM</name>
<keyword evidence="4 6" id="KW-1133">Transmembrane helix</keyword>
<dbReference type="Proteomes" id="UP000440578">
    <property type="component" value="Unassembled WGS sequence"/>
</dbReference>
<feature type="transmembrane region" description="Helical" evidence="6">
    <location>
        <begin position="94"/>
        <end position="121"/>
    </location>
</feature>
<reference evidence="8 9" key="1">
    <citation type="submission" date="2019-07" db="EMBL/GenBank/DDBJ databases">
        <title>Draft genome assembly of a fouling barnacle, Amphibalanus amphitrite (Darwin, 1854): The first reference genome for Thecostraca.</title>
        <authorList>
            <person name="Kim W."/>
        </authorList>
    </citation>
    <scope>NUCLEOTIDE SEQUENCE [LARGE SCALE GENOMIC DNA]</scope>
    <source>
        <strain evidence="8">SNU_AA5</strain>
        <tissue evidence="8">Soma without cirri and trophi</tissue>
    </source>
</reference>
<comment type="subcellular location">
    <subcellularLocation>
        <location evidence="1">Membrane</location>
        <topology evidence="1">Multi-pass membrane protein</topology>
    </subcellularLocation>
</comment>
<protein>
    <submittedName>
        <fullName evidence="8">Leptin receptor overlapping transcript-like 1</fullName>
    </submittedName>
</protein>
<dbReference type="GO" id="GO:0032511">
    <property type="term" value="P:late endosome to vacuole transport via multivesicular body sorting pathway"/>
    <property type="evidence" value="ECO:0007669"/>
    <property type="project" value="TreeGrafter"/>
</dbReference>